<comment type="caution">
    <text evidence="1">The sequence shown here is derived from an EMBL/GenBank/DDBJ whole genome shotgun (WGS) entry which is preliminary data.</text>
</comment>
<dbReference type="RefSeq" id="WP_101870928.1">
    <property type="nucleotide sequence ID" value="NZ_NIHM01000022.1"/>
</dbReference>
<proteinExistence type="predicted"/>
<protein>
    <submittedName>
        <fullName evidence="1">Uncharacterized protein</fullName>
    </submittedName>
</protein>
<dbReference type="Proteomes" id="UP000234849">
    <property type="component" value="Unassembled WGS sequence"/>
</dbReference>
<gene>
    <name evidence="1" type="ORF">CDL18_13265</name>
    <name evidence="2" type="ORF">CDL26_10610</name>
</gene>
<dbReference type="EMBL" id="NIHM01000022">
    <property type="protein sequence ID" value="PLT53061.1"/>
    <property type="molecule type" value="Genomic_DNA"/>
</dbReference>
<dbReference type="EMBL" id="NIHS01000018">
    <property type="protein sequence ID" value="PLT71833.1"/>
    <property type="molecule type" value="Genomic_DNA"/>
</dbReference>
<evidence type="ECO:0000313" key="1">
    <source>
        <dbReference type="EMBL" id="PLT53061.1"/>
    </source>
</evidence>
<evidence type="ECO:0000313" key="2">
    <source>
        <dbReference type="EMBL" id="PLT71833.1"/>
    </source>
</evidence>
<dbReference type="AlphaFoldDB" id="A0A2N5NF99"/>
<dbReference type="Pfam" id="PF19673">
    <property type="entry name" value="DUF6176"/>
    <property type="match status" value="1"/>
</dbReference>
<organism evidence="1 3">
    <name type="scientific">Mediterraneibacter gnavus</name>
    <name type="common">Ruminococcus gnavus</name>
    <dbReference type="NCBI Taxonomy" id="33038"/>
    <lineage>
        <taxon>Bacteria</taxon>
        <taxon>Bacillati</taxon>
        <taxon>Bacillota</taxon>
        <taxon>Clostridia</taxon>
        <taxon>Lachnospirales</taxon>
        <taxon>Lachnospiraceae</taxon>
        <taxon>Mediterraneibacter</taxon>
    </lineage>
</organism>
<reference evidence="3 4" key="1">
    <citation type="journal article" date="2017" name="Genome Med.">
        <title>A novel Ruminococcus gnavus clade enriched in inflammatory bowel disease patients.</title>
        <authorList>
            <person name="Hall A.B."/>
            <person name="Yassour M."/>
            <person name="Sauk J."/>
            <person name="Garner A."/>
            <person name="Jiang X."/>
            <person name="Arthur T."/>
            <person name="Lagoudas G.K."/>
            <person name="Vatanen T."/>
            <person name="Fornelos N."/>
            <person name="Wilson R."/>
            <person name="Bertha M."/>
            <person name="Cohen M."/>
            <person name="Garber J."/>
            <person name="Khalili H."/>
            <person name="Gevers D."/>
            <person name="Ananthakrishnan A.N."/>
            <person name="Kugathasan S."/>
            <person name="Lander E.S."/>
            <person name="Blainey P."/>
            <person name="Vlamakis H."/>
            <person name="Xavier R.J."/>
            <person name="Huttenhower C."/>
        </authorList>
    </citation>
    <scope>NUCLEOTIDE SEQUENCE [LARGE SCALE GENOMIC DNA]</scope>
    <source>
        <strain evidence="1 3">RJX1118</strain>
        <strain evidence="2 4">RJX1124</strain>
    </source>
</reference>
<dbReference type="Proteomes" id="UP000234891">
    <property type="component" value="Unassembled WGS sequence"/>
</dbReference>
<dbReference type="InterPro" id="IPR046174">
    <property type="entry name" value="DUF6176"/>
</dbReference>
<accession>A0A2N5NF99</accession>
<evidence type="ECO:0000313" key="3">
    <source>
        <dbReference type="Proteomes" id="UP000234849"/>
    </source>
</evidence>
<name>A0A2N5NF99_MEDGN</name>
<evidence type="ECO:0000313" key="4">
    <source>
        <dbReference type="Proteomes" id="UP000234891"/>
    </source>
</evidence>
<sequence>MLKVELSRFKVKEGKSGKVDEWMAFLNEHMEDTLLTLENEKMFVESIHREVVNGTEFLYWYSVQGEGGTEVYDSESYIDIRHLEYWDECIDDSYKDNDIPAEVVMIPHKIRDVMK</sequence>